<dbReference type="RefSeq" id="WP_204911621.1">
    <property type="nucleotide sequence ID" value="NZ_BAAAYR010000001.1"/>
</dbReference>
<feature type="domain" description="MalQ N-terminal beta-sandwich" evidence="11">
    <location>
        <begin position="72"/>
        <end position="173"/>
    </location>
</feature>
<evidence type="ECO:0000256" key="1">
    <source>
        <dbReference type="ARBA" id="ARBA00000439"/>
    </source>
</evidence>
<evidence type="ECO:0000259" key="11">
    <source>
        <dbReference type="Pfam" id="PF21226"/>
    </source>
</evidence>
<dbReference type="Pfam" id="PF21226">
    <property type="entry name" value="MalQ_N"/>
    <property type="match status" value="1"/>
</dbReference>
<dbReference type="InterPro" id="IPR048458">
    <property type="entry name" value="MalQ_N"/>
</dbReference>
<evidence type="ECO:0000256" key="8">
    <source>
        <dbReference type="ARBA" id="ARBA00031423"/>
    </source>
</evidence>
<name>A0ABP6X108_9ACTN</name>
<evidence type="ECO:0000256" key="4">
    <source>
        <dbReference type="ARBA" id="ARBA00020295"/>
    </source>
</evidence>
<keyword evidence="5 10" id="KW-0328">Glycosyltransferase</keyword>
<comment type="catalytic activity">
    <reaction evidence="1 10">
        <text>Transfers a segment of a (1-&gt;4)-alpha-D-glucan to a new position in an acceptor, which may be glucose or a (1-&gt;4)-alpha-D-glucan.</text>
        <dbReference type="EC" id="2.4.1.25"/>
    </reaction>
</comment>
<organism evidence="12 13">
    <name type="scientific">Microlunatus spumicola</name>
    <dbReference type="NCBI Taxonomy" id="81499"/>
    <lineage>
        <taxon>Bacteria</taxon>
        <taxon>Bacillati</taxon>
        <taxon>Actinomycetota</taxon>
        <taxon>Actinomycetes</taxon>
        <taxon>Propionibacteriales</taxon>
        <taxon>Propionibacteriaceae</taxon>
        <taxon>Microlunatus</taxon>
    </lineage>
</organism>
<dbReference type="EMBL" id="BAAAYR010000001">
    <property type="protein sequence ID" value="GAA3559764.1"/>
    <property type="molecule type" value="Genomic_DNA"/>
</dbReference>
<dbReference type="Proteomes" id="UP001500767">
    <property type="component" value="Unassembled WGS sequence"/>
</dbReference>
<comment type="caution">
    <text evidence="12">The sequence shown here is derived from an EMBL/GenBank/DDBJ whole genome shotgun (WGS) entry which is preliminary data.</text>
</comment>
<dbReference type="NCBIfam" id="TIGR00217">
    <property type="entry name" value="malQ"/>
    <property type="match status" value="1"/>
</dbReference>
<accession>A0ABP6X108</accession>
<evidence type="ECO:0000313" key="12">
    <source>
        <dbReference type="EMBL" id="GAA3559764.1"/>
    </source>
</evidence>
<keyword evidence="6 10" id="KW-0808">Transferase</keyword>
<reference evidence="13" key="1">
    <citation type="journal article" date="2019" name="Int. J. Syst. Evol. Microbiol.">
        <title>The Global Catalogue of Microorganisms (GCM) 10K type strain sequencing project: providing services to taxonomists for standard genome sequencing and annotation.</title>
        <authorList>
            <consortium name="The Broad Institute Genomics Platform"/>
            <consortium name="The Broad Institute Genome Sequencing Center for Infectious Disease"/>
            <person name="Wu L."/>
            <person name="Ma J."/>
        </authorList>
    </citation>
    <scope>NUCLEOTIDE SEQUENCE [LARGE SCALE GENOMIC DNA]</scope>
    <source>
        <strain evidence="13">JCM 16540</strain>
    </source>
</reference>
<dbReference type="Gene3D" id="3.20.20.80">
    <property type="entry name" value="Glycosidases"/>
    <property type="match status" value="1"/>
</dbReference>
<comment type="similarity">
    <text evidence="2 10">Belongs to the disproportionating enzyme family.</text>
</comment>
<dbReference type="PANTHER" id="PTHR32438">
    <property type="entry name" value="4-ALPHA-GLUCANOTRANSFERASE DPE1, CHLOROPLASTIC/AMYLOPLASTIC"/>
    <property type="match status" value="1"/>
</dbReference>
<proteinExistence type="inferred from homology"/>
<evidence type="ECO:0000256" key="9">
    <source>
        <dbReference type="ARBA" id="ARBA00031501"/>
    </source>
</evidence>
<gene>
    <name evidence="12" type="primary">malQ</name>
    <name evidence="12" type="ORF">GCM10022197_14060</name>
</gene>
<dbReference type="Pfam" id="PF02446">
    <property type="entry name" value="Glyco_hydro_77"/>
    <property type="match status" value="1"/>
</dbReference>
<dbReference type="SUPFAM" id="SSF51445">
    <property type="entry name" value="(Trans)glycosidases"/>
    <property type="match status" value="1"/>
</dbReference>
<evidence type="ECO:0000256" key="7">
    <source>
        <dbReference type="ARBA" id="ARBA00023277"/>
    </source>
</evidence>
<evidence type="ECO:0000256" key="2">
    <source>
        <dbReference type="ARBA" id="ARBA00005684"/>
    </source>
</evidence>
<dbReference type="InterPro" id="IPR017853">
    <property type="entry name" value="GH"/>
</dbReference>
<keyword evidence="13" id="KW-1185">Reference proteome</keyword>
<evidence type="ECO:0000256" key="3">
    <source>
        <dbReference type="ARBA" id="ARBA00012560"/>
    </source>
</evidence>
<protein>
    <recommendedName>
        <fullName evidence="4 10">4-alpha-glucanotransferase</fullName>
        <ecNumber evidence="3 10">2.4.1.25</ecNumber>
    </recommendedName>
    <alternativeName>
        <fullName evidence="8 10">Amylomaltase</fullName>
    </alternativeName>
    <alternativeName>
        <fullName evidence="9 10">Disproportionating enzyme</fullName>
    </alternativeName>
</protein>
<dbReference type="PANTHER" id="PTHR32438:SF5">
    <property type="entry name" value="4-ALPHA-GLUCANOTRANSFERASE DPE1, CHLOROPLASTIC_AMYLOPLASTIC"/>
    <property type="match status" value="1"/>
</dbReference>
<sequence length="720" mass="78864">MSESDTLDPALKALADAYGIATDYWDWQGRHVVVPASTVRAVLAALDVDASTPEAAYEALGVKEQEPWTRMLPPCLALRSGRTAYLNVHVRHGDGLEVWIDLETGGVWEHLRQLENWSPPRDVDGPYPGGGPVGEATFEVPDALPLGYHTLRARSTDGAGVVHEDAMELIVTPAWLGMPASLGDHRGWGVATQLYSVRSEHSWGVGDLVDLEDLAVWSAAETGADYVLVNPLHAAEPVPPLEPSPYLPTSRRFANPIYLRVERIPEHATAPDAVRATIAGLGRDLGKALAGRDVIDRDTTWTAKRAALQALFAVPRTAGRQAAFDAYREREGEGLANFATWSAVATELGPDYLTWPAGLRHPTSPEVQAWVDAHPDEVAFECWLQWALDEQLDATQSAALRAGMRLGVLHDLAVGVNPRGADAWSLQDTYAQGITVGAPPDPYNQNGQDWSQPPWRPDRLAETAYAPYRAMVSTILRHAGGIRVDHVIGLFRLWWIPKGAGPLAGTYLRYDHEAMVGILALEAHRAGALVVGEDLGTVEPWVRHDLAERGILGTSILWFEYDLDADRAPLAPELWREYCLASVTTHDLPPTTAYLVGDHVRLRERLGVLTRPFEEELALDEAERDAWLDRLRASGVLAPGAGVQETVEALHRYLTLTPARLLNVALTDAVGDRRAQNQPGTTNEYPNWRVPLTDADGRPVLLEDVFTSPRVRSLLAVLEG</sequence>
<evidence type="ECO:0000256" key="6">
    <source>
        <dbReference type="ARBA" id="ARBA00022679"/>
    </source>
</evidence>
<dbReference type="EC" id="2.4.1.25" evidence="3 10"/>
<evidence type="ECO:0000256" key="5">
    <source>
        <dbReference type="ARBA" id="ARBA00022676"/>
    </source>
</evidence>
<evidence type="ECO:0000313" key="13">
    <source>
        <dbReference type="Proteomes" id="UP001500767"/>
    </source>
</evidence>
<evidence type="ECO:0000256" key="10">
    <source>
        <dbReference type="RuleBase" id="RU361207"/>
    </source>
</evidence>
<dbReference type="InterPro" id="IPR003385">
    <property type="entry name" value="Glyco_hydro_77"/>
</dbReference>
<keyword evidence="7 10" id="KW-0119">Carbohydrate metabolism</keyword>